<sequence>MAKKTFHIDSFQKGYFMSWFVTTQAAFLVKAKLYDSSKVYFEAQKQSVNIEPPLSTGYGTIMGNSLCLDIDEPQSANLDSSINTYNITTDTGAIVGYGYNICIEDQNDRDYNDVSISLVAWKHRG</sequence>
<proteinExistence type="predicted"/>
<protein>
    <submittedName>
        <fullName evidence="1">Uncharacterized protein</fullName>
    </submittedName>
</protein>
<evidence type="ECO:0000313" key="1">
    <source>
        <dbReference type="EMBL" id="ACF13137.1"/>
    </source>
</evidence>
<reference evidence="1 2" key="1">
    <citation type="submission" date="2008-06" db="EMBL/GenBank/DDBJ databases">
        <title>Complete sequence of Chloroherpeton thalassium ATCC 35110.</title>
        <authorList>
            <consortium name="US DOE Joint Genome Institute"/>
            <person name="Lucas S."/>
            <person name="Copeland A."/>
            <person name="Lapidus A."/>
            <person name="Glavina del Rio T."/>
            <person name="Dalin E."/>
            <person name="Tice H."/>
            <person name="Bruce D."/>
            <person name="Goodwin L."/>
            <person name="Pitluck S."/>
            <person name="Schmutz J."/>
            <person name="Larimer F."/>
            <person name="Land M."/>
            <person name="Hauser L."/>
            <person name="Kyrpides N."/>
            <person name="Mikhailova N."/>
            <person name="Liu Z."/>
            <person name="Li T."/>
            <person name="Zhao F."/>
            <person name="Overmann J."/>
            <person name="Bryant D.A."/>
            <person name="Richardson P."/>
        </authorList>
    </citation>
    <scope>NUCLEOTIDE SEQUENCE [LARGE SCALE GENOMIC DNA]</scope>
    <source>
        <strain evidence="2">ATCC 35110 / GB-78</strain>
    </source>
</reference>
<dbReference type="OrthoDB" id="1099027at2"/>
<dbReference type="AlphaFoldDB" id="B3QVT0"/>
<organism evidence="1 2">
    <name type="scientific">Chloroherpeton thalassium (strain ATCC 35110 / GB-78)</name>
    <dbReference type="NCBI Taxonomy" id="517418"/>
    <lineage>
        <taxon>Bacteria</taxon>
        <taxon>Pseudomonadati</taxon>
        <taxon>Chlorobiota</taxon>
        <taxon>Chlorobiia</taxon>
        <taxon>Chlorobiales</taxon>
        <taxon>Chloroherpetonaceae</taxon>
        <taxon>Chloroherpeton</taxon>
    </lineage>
</organism>
<dbReference type="KEGG" id="cts:Ctha_0668"/>
<dbReference type="RefSeq" id="WP_012499221.1">
    <property type="nucleotide sequence ID" value="NC_011026.1"/>
</dbReference>
<accession>B3QVT0</accession>
<keyword evidence="2" id="KW-1185">Reference proteome</keyword>
<gene>
    <name evidence="1" type="ordered locus">Ctha_0668</name>
</gene>
<dbReference type="HOGENOM" id="CLU_1988674_0_0_10"/>
<dbReference type="EMBL" id="CP001100">
    <property type="protein sequence ID" value="ACF13137.1"/>
    <property type="molecule type" value="Genomic_DNA"/>
</dbReference>
<dbReference type="Proteomes" id="UP000001208">
    <property type="component" value="Chromosome"/>
</dbReference>
<name>B3QVT0_CHLT3</name>
<evidence type="ECO:0000313" key="2">
    <source>
        <dbReference type="Proteomes" id="UP000001208"/>
    </source>
</evidence>